<reference evidence="4" key="1">
    <citation type="journal article" date="2023" name="Mol. Phylogenet. Evol.">
        <title>Genome-scale phylogeny and comparative genomics of the fungal order Sordariales.</title>
        <authorList>
            <person name="Hensen N."/>
            <person name="Bonometti L."/>
            <person name="Westerberg I."/>
            <person name="Brannstrom I.O."/>
            <person name="Guillou S."/>
            <person name="Cros-Aarteil S."/>
            <person name="Calhoun S."/>
            <person name="Haridas S."/>
            <person name="Kuo A."/>
            <person name="Mondo S."/>
            <person name="Pangilinan J."/>
            <person name="Riley R."/>
            <person name="LaButti K."/>
            <person name="Andreopoulos B."/>
            <person name="Lipzen A."/>
            <person name="Chen C."/>
            <person name="Yan M."/>
            <person name="Daum C."/>
            <person name="Ng V."/>
            <person name="Clum A."/>
            <person name="Steindorff A."/>
            <person name="Ohm R.A."/>
            <person name="Martin F."/>
            <person name="Silar P."/>
            <person name="Natvig D.O."/>
            <person name="Lalanne C."/>
            <person name="Gautier V."/>
            <person name="Ament-Velasquez S.L."/>
            <person name="Kruys A."/>
            <person name="Hutchinson M.I."/>
            <person name="Powell A.J."/>
            <person name="Barry K."/>
            <person name="Miller A.N."/>
            <person name="Grigoriev I.V."/>
            <person name="Debuchy R."/>
            <person name="Gladieux P."/>
            <person name="Hiltunen Thoren M."/>
            <person name="Johannesson H."/>
        </authorList>
    </citation>
    <scope>NUCLEOTIDE SEQUENCE [LARGE SCALE GENOMIC DNA]</scope>
    <source>
        <strain evidence="4">CBS 340.73</strain>
    </source>
</reference>
<dbReference type="PANTHER" id="PTHR40780">
    <property type="entry name" value="DUF3669 DOMAIN-CONTAINING PROTEIN"/>
    <property type="match status" value="1"/>
</dbReference>
<evidence type="ECO:0000259" key="2">
    <source>
        <dbReference type="Pfam" id="PF12417"/>
    </source>
</evidence>
<keyword evidence="4" id="KW-1185">Reference proteome</keyword>
<dbReference type="InterPro" id="IPR022137">
    <property type="entry name" value="Znf_prot_DUF3669"/>
</dbReference>
<evidence type="ECO:0000313" key="3">
    <source>
        <dbReference type="EMBL" id="KAK3946331.1"/>
    </source>
</evidence>
<dbReference type="EMBL" id="MU853752">
    <property type="protein sequence ID" value="KAK3946331.1"/>
    <property type="molecule type" value="Genomic_DNA"/>
</dbReference>
<evidence type="ECO:0000313" key="4">
    <source>
        <dbReference type="Proteomes" id="UP001303473"/>
    </source>
</evidence>
<organism evidence="3 4">
    <name type="scientific">Diplogelasinospora grovesii</name>
    <dbReference type="NCBI Taxonomy" id="303347"/>
    <lineage>
        <taxon>Eukaryota</taxon>
        <taxon>Fungi</taxon>
        <taxon>Dikarya</taxon>
        <taxon>Ascomycota</taxon>
        <taxon>Pezizomycotina</taxon>
        <taxon>Sordariomycetes</taxon>
        <taxon>Sordariomycetidae</taxon>
        <taxon>Sordariales</taxon>
        <taxon>Diplogelasinosporaceae</taxon>
        <taxon>Diplogelasinospora</taxon>
    </lineage>
</organism>
<protein>
    <recommendedName>
        <fullName evidence="2">DUF3669 domain-containing protein</fullName>
    </recommendedName>
</protein>
<feature type="region of interest" description="Disordered" evidence="1">
    <location>
        <begin position="406"/>
        <end position="465"/>
    </location>
</feature>
<dbReference type="AlphaFoldDB" id="A0AAN6NJM3"/>
<sequence length="465" mass="51330">MATLLYRQERTDRSDDTTLSEGLARAVCILELLETDATSTLLRTLSTKSAQSTTLDFASRMNNARSANGFFDIIGEGTCGTVFEMPGTAAVAKVGSVANIRGLWRDFVFAGRAHQAIFSARPLLAVAFPGLELPHVPAALEFHRHDDAAFWDATTARLADPTHHYRPLHIAERIPPVPEPTRHALIHCFFEPDARDDAAEDPANAACLVRPYFGSRRPEGWAPTTLWNFPLWADAMEQIGLDADVLVCEMALGLAVLHWRAGLEASDVEFVLGTSAIKPALPTSVDSPVANIYAVDLRKRATHLYLLDFDKARDFRVDEPEQDLLPRLVAGVEGNDPYYPRPEINRQLWAAFANAYLEASAILLRDNLEKEHKTPAEEHRVLRLPQKFIDAWVTNMAEKVDNPLEDAIEFGGGGDAEDEGWGSDELGGGDQEDSDEDDEDSGEDEDSDEDDEDSDEEDGDDDAED</sequence>
<feature type="domain" description="DUF3669" evidence="2">
    <location>
        <begin position="304"/>
        <end position="366"/>
    </location>
</feature>
<accession>A0AAN6NJM3</accession>
<comment type="caution">
    <text evidence="3">The sequence shown here is derived from an EMBL/GenBank/DDBJ whole genome shotgun (WGS) entry which is preliminary data.</text>
</comment>
<gene>
    <name evidence="3" type="ORF">QBC46DRAFT_4114</name>
</gene>
<name>A0AAN6NJM3_9PEZI</name>
<dbReference type="Pfam" id="PF12417">
    <property type="entry name" value="DUF3669"/>
    <property type="match status" value="1"/>
</dbReference>
<dbReference type="Proteomes" id="UP001303473">
    <property type="component" value="Unassembled WGS sequence"/>
</dbReference>
<dbReference type="PANTHER" id="PTHR40780:SF2">
    <property type="entry name" value="DUF3669 DOMAIN-CONTAINING PROTEIN"/>
    <property type="match status" value="1"/>
</dbReference>
<feature type="compositionally biased region" description="Acidic residues" evidence="1">
    <location>
        <begin position="430"/>
        <end position="465"/>
    </location>
</feature>
<evidence type="ECO:0000256" key="1">
    <source>
        <dbReference type="SAM" id="MobiDB-lite"/>
    </source>
</evidence>
<proteinExistence type="predicted"/>